<dbReference type="InterPro" id="IPR050153">
    <property type="entry name" value="Metal_Ion_Import_ABC"/>
</dbReference>
<evidence type="ECO:0000256" key="2">
    <source>
        <dbReference type="ARBA" id="ARBA00022448"/>
    </source>
</evidence>
<dbReference type="PROSITE" id="PS50893">
    <property type="entry name" value="ABC_TRANSPORTER_2"/>
    <property type="match status" value="1"/>
</dbReference>
<gene>
    <name evidence="6" type="ORF">MTY_2003</name>
</gene>
<evidence type="ECO:0000256" key="4">
    <source>
        <dbReference type="ARBA" id="ARBA00022840"/>
    </source>
</evidence>
<evidence type="ECO:0000313" key="6">
    <source>
        <dbReference type="EMBL" id="GAF26663.1"/>
    </source>
</evidence>
<dbReference type="InterPro" id="IPR003439">
    <property type="entry name" value="ABC_transporter-like_ATP-bd"/>
</dbReference>
<evidence type="ECO:0000256" key="3">
    <source>
        <dbReference type="ARBA" id="ARBA00022741"/>
    </source>
</evidence>
<keyword evidence="3" id="KW-0547">Nucleotide-binding</keyword>
<proteinExistence type="inferred from homology"/>
<evidence type="ECO:0000259" key="5">
    <source>
        <dbReference type="PROSITE" id="PS50893"/>
    </source>
</evidence>
<dbReference type="InterPro" id="IPR003593">
    <property type="entry name" value="AAA+_ATPase"/>
</dbReference>
<comment type="similarity">
    <text evidence="1">Belongs to the ABC transporter superfamily.</text>
</comment>
<name>A0A0S6UC30_NEOTH</name>
<reference evidence="6" key="1">
    <citation type="journal article" date="2014" name="Gene">
        <title>Genome-guided analysis of transformation efficiency and carbon dioxide assimilation by Moorella thermoacetica Y72.</title>
        <authorList>
            <person name="Tsukahara K."/>
            <person name="Kita A."/>
            <person name="Nakashimada Y."/>
            <person name="Hoshino T."/>
            <person name="Murakami K."/>
        </authorList>
    </citation>
    <scope>NUCLEOTIDE SEQUENCE [LARGE SCALE GENOMIC DNA]</scope>
    <source>
        <strain evidence="6">Y72</strain>
    </source>
</reference>
<sequence>MEPIVLEHVSLHHRGQAIIDKVSLRIAKGEFVGLIGPNGAGKTTMLRLILGLLPPTGGRVQLLGADPWRQPAVRTRAGYLPQRPAFEDRFPLTAADAIWLALPRRPFSWRPARREKKLIAGALELVNLAGYGESPLRALSGGQLQRVYLARALVNRPEVLILDEPTSALDFAAQRHFYRLLADLRRQLGLTILVVSHDLLALAAVADRFILLDKTVLASGNPRRVLSFKGLNREELFPVREVAR</sequence>
<dbReference type="AlphaFoldDB" id="A0A0S6UC30"/>
<keyword evidence="2" id="KW-0813">Transport</keyword>
<dbReference type="GO" id="GO:0016887">
    <property type="term" value="F:ATP hydrolysis activity"/>
    <property type="evidence" value="ECO:0007669"/>
    <property type="project" value="InterPro"/>
</dbReference>
<dbReference type="PANTHER" id="PTHR42734:SF17">
    <property type="entry name" value="METAL TRANSPORT SYSTEM ATP-BINDING PROTEIN TM_0124-RELATED"/>
    <property type="match status" value="1"/>
</dbReference>
<dbReference type="Gene3D" id="3.40.50.300">
    <property type="entry name" value="P-loop containing nucleotide triphosphate hydrolases"/>
    <property type="match status" value="1"/>
</dbReference>
<feature type="domain" description="ABC transporter" evidence="5">
    <location>
        <begin position="4"/>
        <end position="239"/>
    </location>
</feature>
<dbReference type="SUPFAM" id="SSF52540">
    <property type="entry name" value="P-loop containing nucleoside triphosphate hydrolases"/>
    <property type="match status" value="1"/>
</dbReference>
<dbReference type="SMART" id="SM00382">
    <property type="entry name" value="AAA"/>
    <property type="match status" value="1"/>
</dbReference>
<dbReference type="Pfam" id="PF00005">
    <property type="entry name" value="ABC_tran"/>
    <property type="match status" value="1"/>
</dbReference>
<organism evidence="6">
    <name type="scientific">Moorella thermoacetica Y72</name>
    <dbReference type="NCBI Taxonomy" id="1325331"/>
    <lineage>
        <taxon>Bacteria</taxon>
        <taxon>Bacillati</taxon>
        <taxon>Bacillota</taxon>
        <taxon>Clostridia</taxon>
        <taxon>Neomoorellales</taxon>
        <taxon>Neomoorellaceae</taxon>
        <taxon>Neomoorella</taxon>
    </lineage>
</organism>
<dbReference type="Proteomes" id="UP000063718">
    <property type="component" value="Unassembled WGS sequence"/>
</dbReference>
<dbReference type="CDD" id="cd03235">
    <property type="entry name" value="ABC_Metallic_Cations"/>
    <property type="match status" value="1"/>
</dbReference>
<dbReference type="EMBL" id="DF238840">
    <property type="protein sequence ID" value="GAF26663.1"/>
    <property type="molecule type" value="Genomic_DNA"/>
</dbReference>
<protein>
    <submittedName>
        <fullName evidence="6">ABC-type Mn/Zn transport systems, ATPase component</fullName>
    </submittedName>
</protein>
<accession>A0A0S6UC30</accession>
<keyword evidence="4" id="KW-0067">ATP-binding</keyword>
<dbReference type="PANTHER" id="PTHR42734">
    <property type="entry name" value="METAL TRANSPORT SYSTEM ATP-BINDING PROTEIN TM_0124-RELATED"/>
    <property type="match status" value="1"/>
</dbReference>
<dbReference type="InterPro" id="IPR027417">
    <property type="entry name" value="P-loop_NTPase"/>
</dbReference>
<evidence type="ECO:0000256" key="1">
    <source>
        <dbReference type="ARBA" id="ARBA00005417"/>
    </source>
</evidence>
<dbReference type="RefSeq" id="WP_025774363.1">
    <property type="nucleotide sequence ID" value="NZ_DF238840.1"/>
</dbReference>
<dbReference type="GO" id="GO:0005524">
    <property type="term" value="F:ATP binding"/>
    <property type="evidence" value="ECO:0007669"/>
    <property type="project" value="UniProtKB-KW"/>
</dbReference>